<dbReference type="AlphaFoldDB" id="A0A1H9TC82"/>
<dbReference type="InterPro" id="IPR000182">
    <property type="entry name" value="GNAT_dom"/>
</dbReference>
<dbReference type="InterPro" id="IPR051016">
    <property type="entry name" value="Diverse_Substrate_AcTransf"/>
</dbReference>
<organism evidence="4 5">
    <name type="scientific">Tranquillimonas rosea</name>
    <dbReference type="NCBI Taxonomy" id="641238"/>
    <lineage>
        <taxon>Bacteria</taxon>
        <taxon>Pseudomonadati</taxon>
        <taxon>Pseudomonadota</taxon>
        <taxon>Alphaproteobacteria</taxon>
        <taxon>Rhodobacterales</taxon>
        <taxon>Roseobacteraceae</taxon>
        <taxon>Tranquillimonas</taxon>
    </lineage>
</organism>
<keyword evidence="4" id="KW-0687">Ribonucleoprotein</keyword>
<dbReference type="GO" id="GO:0008080">
    <property type="term" value="F:N-acetyltransferase activity"/>
    <property type="evidence" value="ECO:0007669"/>
    <property type="project" value="TreeGrafter"/>
</dbReference>
<dbReference type="PANTHER" id="PTHR10545">
    <property type="entry name" value="DIAMINE N-ACETYLTRANSFERASE"/>
    <property type="match status" value="1"/>
</dbReference>
<keyword evidence="4" id="KW-0689">Ribosomal protein</keyword>
<name>A0A1H9TC82_9RHOB</name>
<feature type="domain" description="N-acetyltransferase" evidence="3">
    <location>
        <begin position="3"/>
        <end position="149"/>
    </location>
</feature>
<dbReference type="Pfam" id="PF00583">
    <property type="entry name" value="Acetyltransf_1"/>
    <property type="match status" value="1"/>
</dbReference>
<dbReference type="Gene3D" id="3.40.630.30">
    <property type="match status" value="1"/>
</dbReference>
<dbReference type="OrthoDB" id="9805924at2"/>
<dbReference type="SUPFAM" id="SSF55729">
    <property type="entry name" value="Acyl-CoA N-acyltransferases (Nat)"/>
    <property type="match status" value="1"/>
</dbReference>
<evidence type="ECO:0000259" key="3">
    <source>
        <dbReference type="PROSITE" id="PS51186"/>
    </source>
</evidence>
<proteinExistence type="predicted"/>
<keyword evidence="2" id="KW-0012">Acyltransferase</keyword>
<accession>A0A1H9TC82</accession>
<dbReference type="RefSeq" id="WP_092691380.1">
    <property type="nucleotide sequence ID" value="NZ_FOGU01000004.1"/>
</dbReference>
<protein>
    <submittedName>
        <fullName evidence="4">Ribosomal protein S18 acetylase RimI</fullName>
    </submittedName>
</protein>
<dbReference type="EMBL" id="FOGU01000004">
    <property type="protein sequence ID" value="SER94716.1"/>
    <property type="molecule type" value="Genomic_DNA"/>
</dbReference>
<gene>
    <name evidence="4" type="ORF">SAMN04490244_10488</name>
</gene>
<sequence>MTVTLRIATQDDFERIDRMSAAYRDETGLSQDAESRREALATLLEGTPHGVAYLIGPPSSPVGYLMISFGFSLAEGGLAGTVDEIYVRPAVRRRRMGSEALAALAKSLAKHDVCALHLQVPADAGRLIDLFTRQGFNPRNGTKTMSRRL</sequence>
<evidence type="ECO:0000313" key="5">
    <source>
        <dbReference type="Proteomes" id="UP000198885"/>
    </source>
</evidence>
<dbReference type="STRING" id="641238.SAMN04490244_10488"/>
<dbReference type="PROSITE" id="PS51186">
    <property type="entry name" value="GNAT"/>
    <property type="match status" value="1"/>
</dbReference>
<dbReference type="Proteomes" id="UP000198885">
    <property type="component" value="Unassembled WGS sequence"/>
</dbReference>
<keyword evidence="1" id="KW-0808">Transferase</keyword>
<dbReference type="PANTHER" id="PTHR10545:SF29">
    <property type="entry name" value="GH14572P-RELATED"/>
    <property type="match status" value="1"/>
</dbReference>
<reference evidence="4 5" key="1">
    <citation type="submission" date="2016-10" db="EMBL/GenBank/DDBJ databases">
        <authorList>
            <person name="de Groot N.N."/>
        </authorList>
    </citation>
    <scope>NUCLEOTIDE SEQUENCE [LARGE SCALE GENOMIC DNA]</scope>
    <source>
        <strain evidence="4 5">DSM 23042</strain>
    </source>
</reference>
<evidence type="ECO:0000256" key="1">
    <source>
        <dbReference type="ARBA" id="ARBA00022679"/>
    </source>
</evidence>
<dbReference type="InterPro" id="IPR016181">
    <property type="entry name" value="Acyl_CoA_acyltransferase"/>
</dbReference>
<keyword evidence="5" id="KW-1185">Reference proteome</keyword>
<evidence type="ECO:0000256" key="2">
    <source>
        <dbReference type="ARBA" id="ARBA00023315"/>
    </source>
</evidence>
<dbReference type="GO" id="GO:0005840">
    <property type="term" value="C:ribosome"/>
    <property type="evidence" value="ECO:0007669"/>
    <property type="project" value="UniProtKB-KW"/>
</dbReference>
<evidence type="ECO:0000313" key="4">
    <source>
        <dbReference type="EMBL" id="SER94716.1"/>
    </source>
</evidence>